<evidence type="ECO:0000256" key="1">
    <source>
        <dbReference type="SAM" id="MobiDB-lite"/>
    </source>
</evidence>
<feature type="domain" description="Reverse transcriptase" evidence="3">
    <location>
        <begin position="1"/>
        <end position="183"/>
    </location>
</feature>
<gene>
    <name evidence="4" type="ORF">Tci_053149</name>
</gene>
<keyword evidence="2" id="KW-0812">Transmembrane</keyword>
<evidence type="ECO:0000259" key="3">
    <source>
        <dbReference type="PROSITE" id="PS50878"/>
    </source>
</evidence>
<dbReference type="PANTHER" id="PTHR33116:SF77">
    <property type="entry name" value="RNA-DIRECTED DNA POLYMERASE"/>
    <property type="match status" value="1"/>
</dbReference>
<keyword evidence="2" id="KW-0472">Membrane</keyword>
<proteinExistence type="predicted"/>
<feature type="compositionally biased region" description="Low complexity" evidence="1">
    <location>
        <begin position="830"/>
        <end position="841"/>
    </location>
</feature>
<dbReference type="SUPFAM" id="SSF56672">
    <property type="entry name" value="DNA/RNA polymerases"/>
    <property type="match status" value="1"/>
</dbReference>
<dbReference type="InterPro" id="IPR026960">
    <property type="entry name" value="RVT-Znf"/>
</dbReference>
<feature type="region of interest" description="Disordered" evidence="1">
    <location>
        <begin position="785"/>
        <end position="843"/>
    </location>
</feature>
<dbReference type="InterPro" id="IPR043502">
    <property type="entry name" value="DNA/RNA_pol_sf"/>
</dbReference>
<keyword evidence="4" id="KW-0808">Transferase</keyword>
<keyword evidence="4" id="KW-0548">Nucleotidyltransferase</keyword>
<dbReference type="Pfam" id="PF00078">
    <property type="entry name" value="RVT_1"/>
    <property type="match status" value="1"/>
</dbReference>
<evidence type="ECO:0000256" key="2">
    <source>
        <dbReference type="SAM" id="Phobius"/>
    </source>
</evidence>
<keyword evidence="2" id="KW-1133">Transmembrane helix</keyword>
<feature type="transmembrane region" description="Helical" evidence="2">
    <location>
        <begin position="889"/>
        <end position="911"/>
    </location>
</feature>
<sequence>MFFKVDFAKAYDSVRWDYLLDVLEAFGFGNIWCKWIRGTFSSAKASVLVNGSPTIEFPFHCGLKQGDPLSPYLFILIMESLNMSLTRAIDEGVFKGVHLHGSTSISHLFYADDVMFIGEWSDDNLKGIINILQCFFLASGLKINIQKSQVLGVGVPSSIVMQTTSSIGCGVLHKQFRYLGVMVGESVLGASTLYNMSMFKVPKGILNSMEAIRSKFFNGIEPSTNKITWAAWNNVLASKENGGLGVSSYHALNCALLLKWVWCFISQDGSLWFRVIKALYGTSIDSHQVNLSSNWCSIIHELHLLVGKGFHFLDHCKRIGNGRDTRFWYDNWLGDKPLKDLFPCLFALELNKEVTVADKVQGVVSSSFRGPVRAGSEYQHLTDLNSLMESVSLSHSCDRWMCDLSGDGEFRVKEVRNFFDNLFLSSYADATRWMKYIPIKINVFVWRARRDFLPTRVNLSRRSILLESSSCPLCLSSEENIHHVLFGCGLAESIFRRICRWWELDWQALESFSDWNYWFSLIRLSSKVNALLEGVFGVAWSIKEQLRPYIMYSAEKKQKPLVEVLQEFDLPPTMFLREAEKYVLDDHVFKYMYDLFGVTVYREVARWTVVFAGPRSLCSSRPRAGYASLQIRDAHVFCGRVRIMFLADPRFLMVLGSGQLFIVWSGLAAQDPLSMDEAMDLPCVELLNENCTLIMKYPKVFLCLVGLSHSFTETDVRPTLLRDNDEGERTLAENEVLLVTESEDRVISPSPQPISLADYTIRDDLITAGKSPTALWRLIRQSGQADTDSGSAAPATEDATSFSVTPTPGHASGDDNVRTRPPSDRFVVLSSDSTDTDISTSPQVVSHVSSAQAGVSVPLIEHASNGHTSSAPELEAGNFFATPSQGSTIILSLVRIVLIMLPLMVIGRLFVTNMMSDFLIALILTRLNMFAWFPKLWLRYEHENMTRKKYENKFTDSAPVVQQRDVEIVDSRARLEKSEAEAAVVTELHKRVFDLEAMVFVKVGEVSNLNTQNADLLEKDFALKLVREELDGKVSLLTADCDGLRSRVVGEDKVQEELVLQQDATKRRFVERAAELDARIADVRRDIENDLHPHMLTAIAGRQWVIGHGFRLAVHQCARSVECRSALGKVISMAINKDELEGLKDSSLALNMSALILNDEHGDAKTTHEGLATQPPDVHAHDDLFDTSVLDGTGGRFFSVVCMWPPVAGH</sequence>
<dbReference type="AlphaFoldDB" id="A0A6L2N4Q3"/>
<dbReference type="PANTHER" id="PTHR33116">
    <property type="entry name" value="REVERSE TRANSCRIPTASE ZINC-BINDING DOMAIN-CONTAINING PROTEIN-RELATED-RELATED"/>
    <property type="match status" value="1"/>
</dbReference>
<dbReference type="GO" id="GO:0003964">
    <property type="term" value="F:RNA-directed DNA polymerase activity"/>
    <property type="evidence" value="ECO:0007669"/>
    <property type="project" value="UniProtKB-KW"/>
</dbReference>
<dbReference type="InterPro" id="IPR000477">
    <property type="entry name" value="RT_dom"/>
</dbReference>
<comment type="caution">
    <text evidence="4">The sequence shown here is derived from an EMBL/GenBank/DDBJ whole genome shotgun (WGS) entry which is preliminary data.</text>
</comment>
<feature type="compositionally biased region" description="Basic and acidic residues" evidence="1">
    <location>
        <begin position="812"/>
        <end position="823"/>
    </location>
</feature>
<evidence type="ECO:0000313" key="4">
    <source>
        <dbReference type="EMBL" id="GEU81171.1"/>
    </source>
</evidence>
<feature type="transmembrane region" description="Helical" evidence="2">
    <location>
        <begin position="918"/>
        <end position="938"/>
    </location>
</feature>
<dbReference type="Pfam" id="PF13966">
    <property type="entry name" value="zf-RVT"/>
    <property type="match status" value="1"/>
</dbReference>
<accession>A0A6L2N4Q3</accession>
<protein>
    <submittedName>
        <fullName evidence="4">RNA-directed DNA polymerase, eukaryota, reverse transcriptase zinc-binding domain protein</fullName>
    </submittedName>
</protein>
<dbReference type="PROSITE" id="PS50878">
    <property type="entry name" value="RT_POL"/>
    <property type="match status" value="1"/>
</dbReference>
<dbReference type="EMBL" id="BKCJ010008224">
    <property type="protein sequence ID" value="GEU81171.1"/>
    <property type="molecule type" value="Genomic_DNA"/>
</dbReference>
<keyword evidence="4" id="KW-0695">RNA-directed DNA polymerase</keyword>
<organism evidence="4">
    <name type="scientific">Tanacetum cinerariifolium</name>
    <name type="common">Dalmatian daisy</name>
    <name type="synonym">Chrysanthemum cinerariifolium</name>
    <dbReference type="NCBI Taxonomy" id="118510"/>
    <lineage>
        <taxon>Eukaryota</taxon>
        <taxon>Viridiplantae</taxon>
        <taxon>Streptophyta</taxon>
        <taxon>Embryophyta</taxon>
        <taxon>Tracheophyta</taxon>
        <taxon>Spermatophyta</taxon>
        <taxon>Magnoliopsida</taxon>
        <taxon>eudicotyledons</taxon>
        <taxon>Gunneridae</taxon>
        <taxon>Pentapetalae</taxon>
        <taxon>asterids</taxon>
        <taxon>campanulids</taxon>
        <taxon>Asterales</taxon>
        <taxon>Asteraceae</taxon>
        <taxon>Asteroideae</taxon>
        <taxon>Anthemideae</taxon>
        <taxon>Anthemidinae</taxon>
        <taxon>Tanacetum</taxon>
    </lineage>
</organism>
<name>A0A6L2N4Q3_TANCI</name>
<reference evidence="4" key="1">
    <citation type="journal article" date="2019" name="Sci. Rep.">
        <title>Draft genome of Tanacetum cinerariifolium, the natural source of mosquito coil.</title>
        <authorList>
            <person name="Yamashiro T."/>
            <person name="Shiraishi A."/>
            <person name="Satake H."/>
            <person name="Nakayama K."/>
        </authorList>
    </citation>
    <scope>NUCLEOTIDE SEQUENCE</scope>
</reference>